<name>A0AAV1A3U6_VICFA</name>
<evidence type="ECO:0000256" key="2">
    <source>
        <dbReference type="SAM" id="Phobius"/>
    </source>
</evidence>
<dbReference type="Proteomes" id="UP001157006">
    <property type="component" value="Chromosome 3"/>
</dbReference>
<protein>
    <submittedName>
        <fullName evidence="3">Uncharacterized protein</fullName>
    </submittedName>
</protein>
<keyword evidence="2" id="KW-0472">Membrane</keyword>
<keyword evidence="2" id="KW-0812">Transmembrane</keyword>
<sequence>MSSVFLFRVISSEILCHFLITWWLRLRYIDYRKPVLEVLEVTVNREDEVDHDESETEFKQINGKVTEKLKTVKEELSLEKMRELQRMKQVNLVEPPHPSKLLMPIEQPDSGRPAAALSEPEPPDPSIFVKDPATNPPSPEPPYAGSRSVSCPQSPAAILLSAGNKFVSIEPLCLL</sequence>
<dbReference type="AlphaFoldDB" id="A0AAV1A3U6"/>
<accession>A0AAV1A3U6</accession>
<keyword evidence="2" id="KW-1133">Transmembrane helix</keyword>
<organism evidence="3 4">
    <name type="scientific">Vicia faba</name>
    <name type="common">Broad bean</name>
    <name type="synonym">Faba vulgaris</name>
    <dbReference type="NCBI Taxonomy" id="3906"/>
    <lineage>
        <taxon>Eukaryota</taxon>
        <taxon>Viridiplantae</taxon>
        <taxon>Streptophyta</taxon>
        <taxon>Embryophyta</taxon>
        <taxon>Tracheophyta</taxon>
        <taxon>Spermatophyta</taxon>
        <taxon>Magnoliopsida</taxon>
        <taxon>eudicotyledons</taxon>
        <taxon>Gunneridae</taxon>
        <taxon>Pentapetalae</taxon>
        <taxon>rosids</taxon>
        <taxon>fabids</taxon>
        <taxon>Fabales</taxon>
        <taxon>Fabaceae</taxon>
        <taxon>Papilionoideae</taxon>
        <taxon>50 kb inversion clade</taxon>
        <taxon>NPAAA clade</taxon>
        <taxon>Hologalegina</taxon>
        <taxon>IRL clade</taxon>
        <taxon>Fabeae</taxon>
        <taxon>Vicia</taxon>
    </lineage>
</organism>
<proteinExistence type="predicted"/>
<feature type="region of interest" description="Disordered" evidence="1">
    <location>
        <begin position="94"/>
        <end position="151"/>
    </location>
</feature>
<feature type="transmembrane region" description="Helical" evidence="2">
    <location>
        <begin position="6"/>
        <end position="24"/>
    </location>
</feature>
<keyword evidence="4" id="KW-1185">Reference proteome</keyword>
<dbReference type="EMBL" id="OX451738">
    <property type="protein sequence ID" value="CAI8605279.1"/>
    <property type="molecule type" value="Genomic_DNA"/>
</dbReference>
<evidence type="ECO:0000313" key="3">
    <source>
        <dbReference type="EMBL" id="CAI8605279.1"/>
    </source>
</evidence>
<reference evidence="3 4" key="1">
    <citation type="submission" date="2023-01" db="EMBL/GenBank/DDBJ databases">
        <authorList>
            <person name="Kreplak J."/>
        </authorList>
    </citation>
    <scope>NUCLEOTIDE SEQUENCE [LARGE SCALE GENOMIC DNA]</scope>
</reference>
<evidence type="ECO:0000313" key="4">
    <source>
        <dbReference type="Proteomes" id="UP001157006"/>
    </source>
</evidence>
<gene>
    <name evidence="3" type="ORF">VFH_III175680</name>
</gene>
<evidence type="ECO:0000256" key="1">
    <source>
        <dbReference type="SAM" id="MobiDB-lite"/>
    </source>
</evidence>